<evidence type="ECO:0000256" key="2">
    <source>
        <dbReference type="ARBA" id="ARBA00022598"/>
    </source>
</evidence>
<feature type="domain" description="AMP-binding enzyme C-terminal" evidence="4">
    <location>
        <begin position="400"/>
        <end position="473"/>
    </location>
</feature>
<evidence type="ECO:0000259" key="3">
    <source>
        <dbReference type="Pfam" id="PF00501"/>
    </source>
</evidence>
<accession>A0A1Y5P736</accession>
<dbReference type="Pfam" id="PF13193">
    <property type="entry name" value="AMP-binding_C"/>
    <property type="match status" value="1"/>
</dbReference>
<dbReference type="InterPro" id="IPR000873">
    <property type="entry name" value="AMP-dep_synth/lig_dom"/>
</dbReference>
<proteinExistence type="inferred from homology"/>
<dbReference type="GO" id="GO:0031956">
    <property type="term" value="F:medium-chain fatty acid-CoA ligase activity"/>
    <property type="evidence" value="ECO:0007669"/>
    <property type="project" value="TreeGrafter"/>
</dbReference>
<dbReference type="Pfam" id="PF00501">
    <property type="entry name" value="AMP-binding"/>
    <property type="match status" value="1"/>
</dbReference>
<dbReference type="EC" id="6.2.1.-" evidence="5"/>
<reference evidence="5" key="1">
    <citation type="submission" date="2016-03" db="EMBL/GenBank/DDBJ databases">
        <authorList>
            <person name="Ploux O."/>
        </authorList>
    </citation>
    <scope>NUCLEOTIDE SEQUENCE</scope>
    <source>
        <strain evidence="5">UC10</strain>
    </source>
</reference>
<keyword evidence="2 5" id="KW-0436">Ligase</keyword>
<evidence type="ECO:0000313" key="5">
    <source>
        <dbReference type="EMBL" id="SBS74505.1"/>
    </source>
</evidence>
<dbReference type="AlphaFoldDB" id="A0A1Y5P736"/>
<dbReference type="PROSITE" id="PS00455">
    <property type="entry name" value="AMP_BINDING"/>
    <property type="match status" value="1"/>
</dbReference>
<dbReference type="InterPro" id="IPR045851">
    <property type="entry name" value="AMP-bd_C_sf"/>
</dbReference>
<dbReference type="Gene3D" id="3.30.300.30">
    <property type="match status" value="1"/>
</dbReference>
<protein>
    <submittedName>
        <fullName evidence="5">4-coumarate--CoA ligase-like 10</fullName>
        <ecNumber evidence="5">6.2.1.-</ecNumber>
    </submittedName>
</protein>
<dbReference type="InterPro" id="IPR020845">
    <property type="entry name" value="AMP-binding_CS"/>
</dbReference>
<dbReference type="GO" id="GO:0006631">
    <property type="term" value="P:fatty acid metabolic process"/>
    <property type="evidence" value="ECO:0007669"/>
    <property type="project" value="TreeGrafter"/>
</dbReference>
<evidence type="ECO:0000256" key="1">
    <source>
        <dbReference type="ARBA" id="ARBA00006432"/>
    </source>
</evidence>
<gene>
    <name evidence="5" type="primary">4CLL</name>
    <name evidence="5" type="ORF">MHPYR_20069</name>
</gene>
<comment type="similarity">
    <text evidence="1">Belongs to the ATP-dependent AMP-binding enzyme family.</text>
</comment>
<dbReference type="SUPFAM" id="SSF56801">
    <property type="entry name" value="Acetyl-CoA synthetase-like"/>
    <property type="match status" value="1"/>
</dbReference>
<dbReference type="PANTHER" id="PTHR43201">
    <property type="entry name" value="ACYL-COA SYNTHETASE"/>
    <property type="match status" value="1"/>
</dbReference>
<sequence>MLLGDLVAHTAATTPDAVALVVTAENRSISYPALAELIEQAATALVGTGLAAGDVVGLRAANTVAYIVGLLGAARAGLVVAPLDPALPPAEQQDRMQRLGARAVLTDTPAAELAGAPEIAVGIDGSQCTIGGAPAAGGDPSAIGLTPDDAMVMFTSGTTGKPKMVPWTHAALAAAMNNVVTAYGLRAQDATVAVMPMFHGHGLVAGLLATLSSGGTLGLPEKARFSAHTFFDELAATRATWVTAVPTIYQVLLDVAPAGAPSAARLRFLRSCSAPLPPAVAGRLEEAFGAPVLPAYGMTEATHQACAVAATADTETRLQTVGAPVGAELRIADTGEVWLRGPAVARGYLNDAAATAATFADGWLRTGDLGSVNAVGVLTLQGRIKNIINRGGEKISPERVEDVLLAHPDIVQAAVFPVPDAKYGEQVAAVVVLRAGAPFNDEALQTFCALRLARFEVPERISPVDELPVTAKGSVDRNRLAELFG</sequence>
<dbReference type="PANTHER" id="PTHR43201:SF5">
    <property type="entry name" value="MEDIUM-CHAIN ACYL-COA LIGASE ACSF2, MITOCHONDRIAL"/>
    <property type="match status" value="1"/>
</dbReference>
<organism evidence="5">
    <name type="scientific">uncultured Mycobacterium sp</name>
    <dbReference type="NCBI Taxonomy" id="171292"/>
    <lineage>
        <taxon>Bacteria</taxon>
        <taxon>Bacillati</taxon>
        <taxon>Actinomycetota</taxon>
        <taxon>Actinomycetes</taxon>
        <taxon>Mycobacteriales</taxon>
        <taxon>Mycobacteriaceae</taxon>
        <taxon>Mycobacterium</taxon>
        <taxon>environmental samples</taxon>
    </lineage>
</organism>
<dbReference type="EMBL" id="FLQS01000012">
    <property type="protein sequence ID" value="SBS74505.1"/>
    <property type="molecule type" value="Genomic_DNA"/>
</dbReference>
<dbReference type="InterPro" id="IPR042099">
    <property type="entry name" value="ANL_N_sf"/>
</dbReference>
<name>A0A1Y5P736_9MYCO</name>
<feature type="domain" description="AMP-dependent synthetase/ligase" evidence="3">
    <location>
        <begin position="8"/>
        <end position="349"/>
    </location>
</feature>
<evidence type="ECO:0000259" key="4">
    <source>
        <dbReference type="Pfam" id="PF13193"/>
    </source>
</evidence>
<dbReference type="InterPro" id="IPR025110">
    <property type="entry name" value="AMP-bd_C"/>
</dbReference>
<dbReference type="Gene3D" id="3.40.50.12780">
    <property type="entry name" value="N-terminal domain of ligase-like"/>
    <property type="match status" value="1"/>
</dbReference>
<dbReference type="NCBIfam" id="NF004511">
    <property type="entry name" value="PRK05852.1"/>
    <property type="match status" value="1"/>
</dbReference>